<keyword evidence="9 10" id="KW-0539">Nucleus</keyword>
<dbReference type="Gene3D" id="1.10.10.60">
    <property type="entry name" value="Homeodomain-like"/>
    <property type="match status" value="1"/>
</dbReference>
<feature type="DNA-binding region" description="Homeobox" evidence="10">
    <location>
        <begin position="175"/>
        <end position="225"/>
    </location>
</feature>
<dbReference type="GO" id="GO:0005667">
    <property type="term" value="C:transcription regulator complex"/>
    <property type="evidence" value="ECO:0007669"/>
    <property type="project" value="TreeGrafter"/>
</dbReference>
<evidence type="ECO:0000256" key="11">
    <source>
        <dbReference type="RuleBase" id="RU000682"/>
    </source>
</evidence>
<dbReference type="AlphaFoldDB" id="A0A8C1UNW9"/>
<dbReference type="InterPro" id="IPR017970">
    <property type="entry name" value="Homeobox_CS"/>
</dbReference>
<dbReference type="GO" id="GO:0000981">
    <property type="term" value="F:DNA-binding transcription factor activity, RNA polymerase II-specific"/>
    <property type="evidence" value="ECO:0007669"/>
    <property type="project" value="InterPro"/>
</dbReference>
<feature type="compositionally biased region" description="Low complexity" evidence="12">
    <location>
        <begin position="830"/>
        <end position="854"/>
    </location>
</feature>
<dbReference type="GO" id="GO:0000978">
    <property type="term" value="F:RNA polymerase II cis-regulatory region sequence-specific DNA binding"/>
    <property type="evidence" value="ECO:0007669"/>
    <property type="project" value="TreeGrafter"/>
</dbReference>
<dbReference type="InterPro" id="IPR001356">
    <property type="entry name" value="HD"/>
</dbReference>
<protein>
    <submittedName>
        <fullName evidence="14">SIX homeobox 5</fullName>
    </submittedName>
</protein>
<organism evidence="14 15">
    <name type="scientific">Cyprinus carpio</name>
    <name type="common">Common carp</name>
    <dbReference type="NCBI Taxonomy" id="7962"/>
    <lineage>
        <taxon>Eukaryota</taxon>
        <taxon>Metazoa</taxon>
        <taxon>Chordata</taxon>
        <taxon>Craniata</taxon>
        <taxon>Vertebrata</taxon>
        <taxon>Euteleostomi</taxon>
        <taxon>Actinopterygii</taxon>
        <taxon>Neopterygii</taxon>
        <taxon>Teleostei</taxon>
        <taxon>Ostariophysi</taxon>
        <taxon>Cypriniformes</taxon>
        <taxon>Cyprinidae</taxon>
        <taxon>Cyprininae</taxon>
        <taxon>Cyprinus</taxon>
    </lineage>
</organism>
<dbReference type="Pfam" id="PF00046">
    <property type="entry name" value="Homeodomain"/>
    <property type="match status" value="1"/>
</dbReference>
<dbReference type="InterPro" id="IPR031701">
    <property type="entry name" value="SIX1_SD"/>
</dbReference>
<feature type="region of interest" description="Disordered" evidence="12">
    <location>
        <begin position="816"/>
        <end position="857"/>
    </location>
</feature>
<feature type="region of interest" description="Disordered" evidence="12">
    <location>
        <begin position="911"/>
        <end position="937"/>
    </location>
</feature>
<keyword evidence="8" id="KW-0804">Transcription</keyword>
<comment type="subcellular location">
    <subcellularLocation>
        <location evidence="2">Cytoplasm</location>
    </subcellularLocation>
    <subcellularLocation>
        <location evidence="1 10 11">Nucleus</location>
    </subcellularLocation>
</comment>
<evidence type="ECO:0000256" key="5">
    <source>
        <dbReference type="ARBA" id="ARBA00023015"/>
    </source>
</evidence>
<dbReference type="PANTHER" id="PTHR10390:SF65">
    <property type="entry name" value="HOMEOBOX PROTEIN SIX5"/>
    <property type="match status" value="1"/>
</dbReference>
<keyword evidence="4" id="KW-0217">Developmental protein</keyword>
<feature type="region of interest" description="Disordered" evidence="12">
    <location>
        <begin position="764"/>
        <end position="798"/>
    </location>
</feature>
<feature type="region of interest" description="Disordered" evidence="12">
    <location>
        <begin position="215"/>
        <end position="265"/>
    </location>
</feature>
<dbReference type="PROSITE" id="PS50071">
    <property type="entry name" value="HOMEOBOX_2"/>
    <property type="match status" value="1"/>
</dbReference>
<feature type="compositionally biased region" description="Acidic residues" evidence="12">
    <location>
        <begin position="924"/>
        <end position="937"/>
    </location>
</feature>
<evidence type="ECO:0000256" key="3">
    <source>
        <dbReference type="ARBA" id="ARBA00008161"/>
    </source>
</evidence>
<dbReference type="PANTHER" id="PTHR10390">
    <property type="entry name" value="HOMEOBOX PROTEIN SIX"/>
    <property type="match status" value="1"/>
</dbReference>
<dbReference type="InterPro" id="IPR009057">
    <property type="entry name" value="Homeodomain-like_sf"/>
</dbReference>
<evidence type="ECO:0000256" key="12">
    <source>
        <dbReference type="SAM" id="MobiDB-lite"/>
    </source>
</evidence>
<feature type="compositionally biased region" description="Polar residues" evidence="12">
    <location>
        <begin position="1"/>
        <end position="14"/>
    </location>
</feature>
<feature type="region of interest" description="Disordered" evidence="12">
    <location>
        <begin position="1"/>
        <end position="32"/>
    </location>
</feature>
<dbReference type="GO" id="GO:0005737">
    <property type="term" value="C:cytoplasm"/>
    <property type="evidence" value="ECO:0007669"/>
    <property type="project" value="UniProtKB-SubCell"/>
</dbReference>
<evidence type="ECO:0000256" key="8">
    <source>
        <dbReference type="ARBA" id="ARBA00023163"/>
    </source>
</evidence>
<accession>A0A8C1UNW9</accession>
<dbReference type="Proteomes" id="UP000694700">
    <property type="component" value="Unplaced"/>
</dbReference>
<dbReference type="SUPFAM" id="SSF46689">
    <property type="entry name" value="Homeodomain-like"/>
    <property type="match status" value="1"/>
</dbReference>
<proteinExistence type="inferred from homology"/>
<evidence type="ECO:0000256" key="6">
    <source>
        <dbReference type="ARBA" id="ARBA00023125"/>
    </source>
</evidence>
<dbReference type="Ensembl" id="ENSCCRT00015041546.1">
    <property type="protein sequence ID" value="ENSCCRP00015040169.1"/>
    <property type="gene ID" value="ENSCCRG00015016692.1"/>
</dbReference>
<evidence type="ECO:0000256" key="2">
    <source>
        <dbReference type="ARBA" id="ARBA00004496"/>
    </source>
</evidence>
<keyword evidence="6 10" id="KW-0238">DNA-binding</keyword>
<feature type="domain" description="Homeobox" evidence="13">
    <location>
        <begin position="173"/>
        <end position="224"/>
    </location>
</feature>
<feature type="compositionally biased region" description="Polar residues" evidence="12">
    <location>
        <begin position="768"/>
        <end position="798"/>
    </location>
</feature>
<dbReference type="Pfam" id="PF16878">
    <property type="entry name" value="SIX1_SD"/>
    <property type="match status" value="1"/>
</dbReference>
<feature type="compositionally biased region" description="Basic and acidic residues" evidence="12">
    <location>
        <begin position="231"/>
        <end position="257"/>
    </location>
</feature>
<evidence type="ECO:0000256" key="10">
    <source>
        <dbReference type="PROSITE-ProRule" id="PRU00108"/>
    </source>
</evidence>
<evidence type="ECO:0000313" key="14">
    <source>
        <dbReference type="Ensembl" id="ENSCCRP00015040169.1"/>
    </source>
</evidence>
<evidence type="ECO:0000256" key="1">
    <source>
        <dbReference type="ARBA" id="ARBA00004123"/>
    </source>
</evidence>
<evidence type="ECO:0000256" key="4">
    <source>
        <dbReference type="ARBA" id="ARBA00022473"/>
    </source>
</evidence>
<evidence type="ECO:0000256" key="7">
    <source>
        <dbReference type="ARBA" id="ARBA00023155"/>
    </source>
</evidence>
<keyword evidence="5" id="KW-0805">Transcription regulation</keyword>
<dbReference type="CDD" id="cd00086">
    <property type="entry name" value="homeodomain"/>
    <property type="match status" value="1"/>
</dbReference>
<comment type="similarity">
    <text evidence="3">Belongs to the SIX/Sine oculis homeobox family.</text>
</comment>
<dbReference type="FunFam" id="1.10.10.60:FF:000085">
    <property type="entry name" value="SIX homeobox 5"/>
    <property type="match status" value="1"/>
</dbReference>
<sequence>MASLSLESTEQTENGPKESTQEEAKVKEEIDPDEVSEQLLQSFQNAALSFSTDQVACLCEALLQAGNVDRLWRFLSTIPPSADMLRGNETLLKAQALVAFHREEFNELYAILDSHDFHPSNHGFLQDLYLKARYKEAERSRGRSLGAVDKYRLRKKFPLPKTIWDGEETVYCFKEKSRNALKECYLINRYPTPVEKKNLAKVTGLSLTQVSNWFKNRRQRDRTPSGTNSKSESDGNHSTEDEASKGDLEDIADKPSAEETGSSNASLISYSGAPCSTGQLILNSTGGFFTSSHPLLLNGSPILSGAGTGVIINGLTLSDGHTVTLSPVSANAPFLLNGAQVISKDERGISDIEAHGSLPTVVLNPQAGLTSTIPLSLSEDAKTARSNVSPLDFISLPEVLKNPDNTQSLPTNLMSSPTISTSVISPTSLSSVALAPNNIPASTAGSMSSVISSPMVPLQPTQTPEIVVLGKAESHSQTRSSISSPQVLSLPQVVPSIQGVPVSQLMQHPSGATVSSCPQLVPVSPVNSQLPHVPIHQFQTQTLHIGPRLVQTQPQNGLTTLSTSSALSLPQMADGQVTQMLTPQLGDESISATLPQIQTSMGTQIIPISSPTQVVPISQTKDSGQPQLVPLSLPQLMPVSSIAGTPTGTLSFPQVVPANPSLSIPSHGGAFQILTSGSGTGLSVAQGSICLSPIGPPQSVPTGTIPGVQLLNSGVIQLPSASPGNILLAGGIGGSPILSVQNGKLILTIPAGIQFASMPVKSVPDHLVSSNSTLDPQSSAVHPLENQPTPSLTAQTSNSLQSSSLGFVGSSTLYCSPEPGTIANPTPGASPNTPDSSSTPTPTSVLQSQQTLSPESMLPLSPICSGVATAPHLSQPVWSPVPLSSSAGLTLFDIRGKGDLPEDPALLGLPGGESLLLGTPPPGEDVESDSQLDEVEDMDGDSKILTQLQSVPVDDDLGL</sequence>
<evidence type="ECO:0000256" key="9">
    <source>
        <dbReference type="ARBA" id="ARBA00023242"/>
    </source>
</evidence>
<name>A0A8C1UNW9_CYPCA</name>
<keyword evidence="7 10" id="KW-0371">Homeobox</keyword>
<feature type="compositionally biased region" description="Basic and acidic residues" evidence="12">
    <location>
        <begin position="15"/>
        <end position="29"/>
    </location>
</feature>
<dbReference type="GO" id="GO:0005634">
    <property type="term" value="C:nucleus"/>
    <property type="evidence" value="ECO:0007669"/>
    <property type="project" value="UniProtKB-SubCell"/>
</dbReference>
<evidence type="ECO:0000313" key="15">
    <source>
        <dbReference type="Proteomes" id="UP000694700"/>
    </source>
</evidence>
<dbReference type="PROSITE" id="PS00027">
    <property type="entry name" value="HOMEOBOX_1"/>
    <property type="match status" value="1"/>
</dbReference>
<dbReference type="SMART" id="SM00389">
    <property type="entry name" value="HOX"/>
    <property type="match status" value="1"/>
</dbReference>
<reference evidence="14" key="1">
    <citation type="submission" date="2025-08" db="UniProtKB">
        <authorList>
            <consortium name="Ensembl"/>
        </authorList>
    </citation>
    <scope>IDENTIFICATION</scope>
</reference>
<evidence type="ECO:0000259" key="13">
    <source>
        <dbReference type="PROSITE" id="PS50071"/>
    </source>
</evidence>